<dbReference type="InterPro" id="IPR052894">
    <property type="entry name" value="AsmA-related"/>
</dbReference>
<dbReference type="RefSeq" id="WP_323737842.1">
    <property type="nucleotide sequence ID" value="NZ_CP112932.1"/>
</dbReference>
<protein>
    <submittedName>
        <fullName evidence="1">AsmA-like domain containing protein</fullName>
    </submittedName>
</protein>
<keyword evidence="2" id="KW-1185">Reference proteome</keyword>
<evidence type="ECO:0000313" key="1">
    <source>
        <dbReference type="EMBL" id="WPY01028.1"/>
    </source>
</evidence>
<proteinExistence type="predicted"/>
<sequence length="869" mass="95686">MKRIIITLVVCITLAGGLFGALFFIDYKSICVNFLAKQKTIEFDSQAIGKVKLVALPWPTLVIDTIATQELELQDIEFRFSLISLLKFQPKISFIKISNAKLNLPNVKFSVSTHDRLITNLVDYVQKDIDININHLTFIDPTDNSIINIDNFIGSANNSFSGNIEEMAFSGFFRNTTDSLDITLNLNTPGYELQLSETYKDNRLSSGIVAAKIKSLPELINYHLPDVSPLLAKITQNEPIAINFDIVADENLLQFKTINIKANSVIGSGEITLAKNDNATNVIALKFAKIDLKSLLSPSTNDQNTDYKSQEKFVFANNSLNSVIEIDQIILSNDDIINQFKLITDLKQGQLLISDFSGIIASGGRFQLNGIVTQNSVRSIFDGKLILQHSNFNTILSLLGCTNATVERVIPFALSADVKCTPIDLSLQNLLLKTNDVEITGSISSKFIGTMPRIKSFLRFSQLDLDQALYPVITPMLNFAKSLTENMKAADYLSKFVPIRTLSYLGNFDVTIDDLKLAQKDLGLANIVLSITPARIIVNNLYTNKGSDYLRATGKLLTDGLSPQLVVQITDGVVPVSFLSPGFLFQLRNNLLNNFSLDKILLQLDCFFSKIYQNDLVLEKVTFSTKNDNTLFKIPSLKAQLLNGTIEVEGSVLLDPYTWNLVYALNTIDVAALSKILPVGWLNSDGSASVNGMITTNGDSIEKLLYNLYTKSSFVAKNVKINNFSIDTLIASISQPNYDITQFKTDLNNALSTGQTPINSLNGELELIQGVATLKNTTLQTKYANAAVVAAINIYDLQLNLSSLFSFYAFSPTLTGSKYNPSTPTSLGIKAAGTIIAPQLTADSTSLTEFLQKQQVNNKNTDNNPPTPQ</sequence>
<dbReference type="Proteomes" id="UP001326613">
    <property type="component" value="Chromosome"/>
</dbReference>
<accession>A0ABZ0UVM5</accession>
<reference evidence="1 2" key="1">
    <citation type="submission" date="2022-10" db="EMBL/GenBank/DDBJ databases">
        <title>Host association and intracellularity evolved multiple times independently in the Rickettsiales.</title>
        <authorList>
            <person name="Castelli M."/>
            <person name="Nardi T."/>
            <person name="Gammuto L."/>
            <person name="Bellinzona G."/>
            <person name="Sabaneyeva E."/>
            <person name="Potekhin A."/>
            <person name="Serra V."/>
            <person name="Petroni G."/>
            <person name="Sassera D."/>
        </authorList>
    </citation>
    <scope>NUCLEOTIDE SEQUENCE [LARGE SCALE GENOMIC DNA]</scope>
    <source>
        <strain evidence="1 2">Kr 154-4</strain>
    </source>
</reference>
<organism evidence="1 2">
    <name type="scientific">Candidatus Trichorickettsia mobilis</name>
    <dbReference type="NCBI Taxonomy" id="1346319"/>
    <lineage>
        <taxon>Bacteria</taxon>
        <taxon>Pseudomonadati</taxon>
        <taxon>Pseudomonadota</taxon>
        <taxon>Alphaproteobacteria</taxon>
        <taxon>Rickettsiales</taxon>
        <taxon>Rickettsiaceae</taxon>
        <taxon>Rickettsieae</taxon>
        <taxon>Candidatus Trichorickettsia</taxon>
    </lineage>
</organism>
<gene>
    <name evidence="1" type="ORF">Trichorick_00921</name>
</gene>
<evidence type="ECO:0000313" key="2">
    <source>
        <dbReference type="Proteomes" id="UP001326613"/>
    </source>
</evidence>
<name>A0ABZ0UVM5_9RICK</name>
<dbReference type="PANTHER" id="PTHR30441">
    <property type="entry name" value="DUF748 DOMAIN-CONTAINING PROTEIN"/>
    <property type="match status" value="1"/>
</dbReference>
<dbReference type="EMBL" id="CP112932">
    <property type="protein sequence ID" value="WPY01028.1"/>
    <property type="molecule type" value="Genomic_DNA"/>
</dbReference>
<dbReference type="PANTHER" id="PTHR30441:SF8">
    <property type="entry name" value="DUF748 DOMAIN-CONTAINING PROTEIN"/>
    <property type="match status" value="1"/>
</dbReference>